<dbReference type="Proteomes" id="UP001596514">
    <property type="component" value="Unassembled WGS sequence"/>
</dbReference>
<evidence type="ECO:0000313" key="1">
    <source>
        <dbReference type="EMBL" id="MFC7603693.1"/>
    </source>
</evidence>
<proteinExistence type="predicted"/>
<sequence length="59" mass="6932">MNWFHRHRMQPVDVRHGTYTIGGGQATLVLRRCHCSKHDTETITGHWPAERFLTSEESR</sequence>
<gene>
    <name evidence="1" type="ORF">ACFQVD_26620</name>
</gene>
<protein>
    <submittedName>
        <fullName evidence="1">Uncharacterized protein</fullName>
    </submittedName>
</protein>
<dbReference type="RefSeq" id="WP_343981950.1">
    <property type="nucleotide sequence ID" value="NZ_BAAAGK010000233.1"/>
</dbReference>
<accession>A0ABW2T557</accession>
<organism evidence="1 2">
    <name type="scientific">Streptosporangium amethystogenes subsp. fukuiense</name>
    <dbReference type="NCBI Taxonomy" id="698418"/>
    <lineage>
        <taxon>Bacteria</taxon>
        <taxon>Bacillati</taxon>
        <taxon>Actinomycetota</taxon>
        <taxon>Actinomycetes</taxon>
        <taxon>Streptosporangiales</taxon>
        <taxon>Streptosporangiaceae</taxon>
        <taxon>Streptosporangium</taxon>
    </lineage>
</organism>
<evidence type="ECO:0000313" key="2">
    <source>
        <dbReference type="Proteomes" id="UP001596514"/>
    </source>
</evidence>
<name>A0ABW2T557_9ACTN</name>
<dbReference type="EMBL" id="JBHTEE010000001">
    <property type="protein sequence ID" value="MFC7603693.1"/>
    <property type="molecule type" value="Genomic_DNA"/>
</dbReference>
<comment type="caution">
    <text evidence="1">The sequence shown here is derived from an EMBL/GenBank/DDBJ whole genome shotgun (WGS) entry which is preliminary data.</text>
</comment>
<keyword evidence="2" id="KW-1185">Reference proteome</keyword>
<reference evidence="2" key="1">
    <citation type="journal article" date="2019" name="Int. J. Syst. Evol. Microbiol.">
        <title>The Global Catalogue of Microorganisms (GCM) 10K type strain sequencing project: providing services to taxonomists for standard genome sequencing and annotation.</title>
        <authorList>
            <consortium name="The Broad Institute Genomics Platform"/>
            <consortium name="The Broad Institute Genome Sequencing Center for Infectious Disease"/>
            <person name="Wu L."/>
            <person name="Ma J."/>
        </authorList>
    </citation>
    <scope>NUCLEOTIDE SEQUENCE [LARGE SCALE GENOMIC DNA]</scope>
    <source>
        <strain evidence="2">JCM 10083</strain>
    </source>
</reference>